<name>A0A7G9GE12_9FIRM</name>
<dbReference type="SUPFAM" id="SSF47384">
    <property type="entry name" value="Homodimeric domain of signal transducing histidine kinase"/>
    <property type="match status" value="1"/>
</dbReference>
<dbReference type="FunFam" id="3.30.565.10:FF:000013">
    <property type="entry name" value="Two-component sensor histidine kinase"/>
    <property type="match status" value="1"/>
</dbReference>
<dbReference type="PANTHER" id="PTHR45453">
    <property type="entry name" value="PHOSPHATE REGULON SENSOR PROTEIN PHOR"/>
    <property type="match status" value="1"/>
</dbReference>
<keyword evidence="9" id="KW-0067">ATP-binding</keyword>
<accession>A0A7G9GE12</accession>
<dbReference type="RefSeq" id="WP_118647946.1">
    <property type="nucleotide sequence ID" value="NZ_CP060635.1"/>
</dbReference>
<evidence type="ECO:0000313" key="15">
    <source>
        <dbReference type="EMBL" id="QNM09044.1"/>
    </source>
</evidence>
<feature type="transmembrane region" description="Helical" evidence="13">
    <location>
        <begin position="18"/>
        <end position="36"/>
    </location>
</feature>
<dbReference type="KEGG" id="whj:H9Q79_01745"/>
<dbReference type="PANTHER" id="PTHR45453:SF1">
    <property type="entry name" value="PHOSPHATE REGULON SENSOR PROTEIN PHOR"/>
    <property type="match status" value="1"/>
</dbReference>
<dbReference type="EC" id="2.7.13.3" evidence="3"/>
<evidence type="ECO:0000256" key="4">
    <source>
        <dbReference type="ARBA" id="ARBA00022553"/>
    </source>
</evidence>
<dbReference type="SMART" id="SM00388">
    <property type="entry name" value="HisKA"/>
    <property type="match status" value="1"/>
</dbReference>
<keyword evidence="8 15" id="KW-0418">Kinase</keyword>
<dbReference type="InterPro" id="IPR005467">
    <property type="entry name" value="His_kinase_dom"/>
</dbReference>
<dbReference type="InterPro" id="IPR003661">
    <property type="entry name" value="HisK_dim/P_dom"/>
</dbReference>
<evidence type="ECO:0000256" key="8">
    <source>
        <dbReference type="ARBA" id="ARBA00022777"/>
    </source>
</evidence>
<reference evidence="15 16" key="1">
    <citation type="submission" date="2020-08" db="EMBL/GenBank/DDBJ databases">
        <authorList>
            <person name="Liu C."/>
            <person name="Sun Q."/>
        </authorList>
    </citation>
    <scope>NUCLEOTIDE SEQUENCE [LARGE SCALE GENOMIC DNA]</scope>
    <source>
        <strain evidence="15 16">NSJ-29</strain>
    </source>
</reference>
<protein>
    <recommendedName>
        <fullName evidence="3">histidine kinase</fullName>
        <ecNumber evidence="3">2.7.13.3</ecNumber>
    </recommendedName>
</protein>
<dbReference type="GO" id="GO:0005524">
    <property type="term" value="F:ATP binding"/>
    <property type="evidence" value="ECO:0007669"/>
    <property type="project" value="UniProtKB-KW"/>
</dbReference>
<evidence type="ECO:0000256" key="6">
    <source>
        <dbReference type="ARBA" id="ARBA00022692"/>
    </source>
</evidence>
<keyword evidence="16" id="KW-1185">Reference proteome</keyword>
<proteinExistence type="predicted"/>
<organism evidence="15 16">
    <name type="scientific">Wansuia hejianensis</name>
    <dbReference type="NCBI Taxonomy" id="2763667"/>
    <lineage>
        <taxon>Bacteria</taxon>
        <taxon>Bacillati</taxon>
        <taxon>Bacillota</taxon>
        <taxon>Clostridia</taxon>
        <taxon>Lachnospirales</taxon>
        <taxon>Lachnospiraceae</taxon>
        <taxon>Wansuia</taxon>
    </lineage>
</organism>
<dbReference type="InterPro" id="IPR036890">
    <property type="entry name" value="HATPase_C_sf"/>
</dbReference>
<dbReference type="SMART" id="SM00387">
    <property type="entry name" value="HATPase_c"/>
    <property type="match status" value="1"/>
</dbReference>
<evidence type="ECO:0000256" key="5">
    <source>
        <dbReference type="ARBA" id="ARBA00022679"/>
    </source>
</evidence>
<dbReference type="PROSITE" id="PS50109">
    <property type="entry name" value="HIS_KIN"/>
    <property type="match status" value="1"/>
</dbReference>
<dbReference type="SUPFAM" id="SSF55874">
    <property type="entry name" value="ATPase domain of HSP90 chaperone/DNA topoisomerase II/histidine kinase"/>
    <property type="match status" value="1"/>
</dbReference>
<evidence type="ECO:0000256" key="3">
    <source>
        <dbReference type="ARBA" id="ARBA00012438"/>
    </source>
</evidence>
<feature type="transmembrane region" description="Helical" evidence="13">
    <location>
        <begin position="77"/>
        <end position="95"/>
    </location>
</feature>
<dbReference type="Gene3D" id="1.10.287.130">
    <property type="match status" value="1"/>
</dbReference>
<dbReference type="GO" id="GO:0016036">
    <property type="term" value="P:cellular response to phosphate starvation"/>
    <property type="evidence" value="ECO:0007669"/>
    <property type="project" value="TreeGrafter"/>
</dbReference>
<dbReference type="PRINTS" id="PR00344">
    <property type="entry name" value="BCTRLSENSOR"/>
</dbReference>
<keyword evidence="5" id="KW-0808">Transferase</keyword>
<dbReference type="InterPro" id="IPR050351">
    <property type="entry name" value="BphY/WalK/GraS-like"/>
</dbReference>
<dbReference type="GO" id="GO:0000155">
    <property type="term" value="F:phosphorelay sensor kinase activity"/>
    <property type="evidence" value="ECO:0007669"/>
    <property type="project" value="InterPro"/>
</dbReference>
<keyword evidence="12 13" id="KW-0472">Membrane</keyword>
<comment type="catalytic activity">
    <reaction evidence="1">
        <text>ATP + protein L-histidine = ADP + protein N-phospho-L-histidine.</text>
        <dbReference type="EC" id="2.7.13.3"/>
    </reaction>
</comment>
<dbReference type="Gene3D" id="3.30.565.10">
    <property type="entry name" value="Histidine kinase-like ATPase, C-terminal domain"/>
    <property type="match status" value="1"/>
</dbReference>
<dbReference type="Pfam" id="PF02518">
    <property type="entry name" value="HATPase_c"/>
    <property type="match status" value="1"/>
</dbReference>
<evidence type="ECO:0000256" key="9">
    <source>
        <dbReference type="ARBA" id="ARBA00022840"/>
    </source>
</evidence>
<dbReference type="InterPro" id="IPR003594">
    <property type="entry name" value="HATPase_dom"/>
</dbReference>
<evidence type="ECO:0000256" key="13">
    <source>
        <dbReference type="SAM" id="Phobius"/>
    </source>
</evidence>
<evidence type="ECO:0000256" key="2">
    <source>
        <dbReference type="ARBA" id="ARBA00004370"/>
    </source>
</evidence>
<evidence type="ECO:0000256" key="10">
    <source>
        <dbReference type="ARBA" id="ARBA00022989"/>
    </source>
</evidence>
<dbReference type="Proteomes" id="UP000515860">
    <property type="component" value="Chromosome"/>
</dbReference>
<evidence type="ECO:0000256" key="12">
    <source>
        <dbReference type="ARBA" id="ARBA00023136"/>
    </source>
</evidence>
<evidence type="ECO:0000256" key="7">
    <source>
        <dbReference type="ARBA" id="ARBA00022741"/>
    </source>
</evidence>
<gene>
    <name evidence="15" type="ORF">H9Q79_01745</name>
</gene>
<keyword evidence="4" id="KW-0597">Phosphoprotein</keyword>
<keyword evidence="6 13" id="KW-0812">Transmembrane</keyword>
<sequence>MKAERHRKSDYSKFERKLYWKLVGILVLGFAGILLLRELLRGRVGDLVVDFLIHTFYLSVPDAHTIYQFTIRNHMELILAAVSLIVVLMGFRVVVHRMTRYFTEISHGLDSVLAEGKEPPSLSPELRVMEEKLEQCGQLLEVRERKAKEAEEKKNDLVMYLAHDMRTPLTSVIGYLELLEEVPEMPEAQRSRYLRVALEKAGRLETLMNEFFDITRFNQQTILLERQSFSLTYMLRQMIEEFYPMLGDKNQKICLEQSRELYAEGDPDKLARVFNNLLKNAIAYGDRDSEIRINVEETGKELQITIENQGRQIPPQKLELLFEKFYRLDDSRASDTGNAGLGLAIAREIVELHGGSVQAESREHAVAFIVKLPKNGEVQKKTQSS</sequence>
<dbReference type="CDD" id="cd00082">
    <property type="entry name" value="HisKA"/>
    <property type="match status" value="1"/>
</dbReference>
<feature type="domain" description="Histidine kinase" evidence="14">
    <location>
        <begin position="160"/>
        <end position="376"/>
    </location>
</feature>
<dbReference type="EMBL" id="CP060635">
    <property type="protein sequence ID" value="QNM09044.1"/>
    <property type="molecule type" value="Genomic_DNA"/>
</dbReference>
<comment type="subcellular location">
    <subcellularLocation>
        <location evidence="2">Membrane</location>
    </subcellularLocation>
</comment>
<dbReference type="Pfam" id="PF00512">
    <property type="entry name" value="HisKA"/>
    <property type="match status" value="1"/>
</dbReference>
<evidence type="ECO:0000259" key="14">
    <source>
        <dbReference type="PROSITE" id="PS50109"/>
    </source>
</evidence>
<keyword evidence="7" id="KW-0547">Nucleotide-binding</keyword>
<evidence type="ECO:0000313" key="16">
    <source>
        <dbReference type="Proteomes" id="UP000515860"/>
    </source>
</evidence>
<dbReference type="GO" id="GO:0004721">
    <property type="term" value="F:phosphoprotein phosphatase activity"/>
    <property type="evidence" value="ECO:0007669"/>
    <property type="project" value="TreeGrafter"/>
</dbReference>
<evidence type="ECO:0000256" key="11">
    <source>
        <dbReference type="ARBA" id="ARBA00023012"/>
    </source>
</evidence>
<dbReference type="InterPro" id="IPR036097">
    <property type="entry name" value="HisK_dim/P_sf"/>
</dbReference>
<keyword evidence="10 13" id="KW-1133">Transmembrane helix</keyword>
<evidence type="ECO:0000256" key="1">
    <source>
        <dbReference type="ARBA" id="ARBA00000085"/>
    </source>
</evidence>
<dbReference type="InterPro" id="IPR004358">
    <property type="entry name" value="Sig_transdc_His_kin-like_C"/>
</dbReference>
<keyword evidence="11" id="KW-0902">Two-component regulatory system</keyword>
<dbReference type="GO" id="GO:0005886">
    <property type="term" value="C:plasma membrane"/>
    <property type="evidence" value="ECO:0007669"/>
    <property type="project" value="TreeGrafter"/>
</dbReference>
<dbReference type="AlphaFoldDB" id="A0A7G9GE12"/>